<evidence type="ECO:0000313" key="4">
    <source>
        <dbReference type="EMBL" id="RIH81206.1"/>
    </source>
</evidence>
<dbReference type="InterPro" id="IPR050566">
    <property type="entry name" value="Deoxyribonucleoside_kinase"/>
</dbReference>
<proteinExistence type="predicted"/>
<keyword evidence="4" id="KW-0418">Kinase</keyword>
<feature type="binding site" evidence="2">
    <location>
        <begin position="133"/>
        <end position="137"/>
    </location>
    <ligand>
        <name>ATP</name>
        <dbReference type="ChEBI" id="CHEBI:30616"/>
    </ligand>
</feature>
<protein>
    <submittedName>
        <fullName evidence="4">Deoxyguanosine kinase</fullName>
        <ecNumber evidence="4">2.7.1.113</ecNumber>
    </submittedName>
</protein>
<dbReference type="PANTHER" id="PTHR10513">
    <property type="entry name" value="DEOXYNUCLEOSIDE KINASE"/>
    <property type="match status" value="1"/>
</dbReference>
<keyword evidence="2" id="KW-0547">Nucleotide-binding</keyword>
<dbReference type="SUPFAM" id="SSF52540">
    <property type="entry name" value="P-loop containing nucleoside triphosphate hydrolases"/>
    <property type="match status" value="1"/>
</dbReference>
<gene>
    <name evidence="4" type="primary">dgk</name>
    <name evidence="4" type="ORF">Mterra_03313</name>
</gene>
<reference evidence="4 5" key="1">
    <citation type="submission" date="2018-08" db="EMBL/GenBank/DDBJ databases">
        <title>Meiothermus terrae DSM 26712 genome sequencing project.</title>
        <authorList>
            <person name="Da Costa M.S."/>
            <person name="Albuquerque L."/>
            <person name="Raposo P."/>
            <person name="Froufe H.J.C."/>
            <person name="Barroso C.S."/>
            <person name="Egas C."/>
        </authorList>
    </citation>
    <scope>NUCLEOTIDE SEQUENCE [LARGE SCALE GENOMIC DNA]</scope>
    <source>
        <strain evidence="4 5">DSM 26712</strain>
    </source>
</reference>
<evidence type="ECO:0000256" key="2">
    <source>
        <dbReference type="PIRSR" id="PIRSR000705-3"/>
    </source>
</evidence>
<keyword evidence="5" id="KW-1185">Reference proteome</keyword>
<evidence type="ECO:0000313" key="5">
    <source>
        <dbReference type="Proteomes" id="UP000265715"/>
    </source>
</evidence>
<dbReference type="AlphaFoldDB" id="A0A399EBL9"/>
<dbReference type="PANTHER" id="PTHR10513:SF46">
    <property type="entry name" value="DEOXYGUANOSINE KINASE"/>
    <property type="match status" value="1"/>
</dbReference>
<evidence type="ECO:0000256" key="1">
    <source>
        <dbReference type="PIRSR" id="PIRSR000705-1"/>
    </source>
</evidence>
<dbReference type="OrthoDB" id="9776634at2"/>
<dbReference type="GO" id="GO:0004138">
    <property type="term" value="F:deoxyguanosine kinase activity"/>
    <property type="evidence" value="ECO:0007669"/>
    <property type="project" value="UniProtKB-EC"/>
</dbReference>
<dbReference type="InterPro" id="IPR002624">
    <property type="entry name" value="DCK/DGK"/>
</dbReference>
<dbReference type="CDD" id="cd01673">
    <property type="entry name" value="dNK"/>
    <property type="match status" value="1"/>
</dbReference>
<dbReference type="InterPro" id="IPR027417">
    <property type="entry name" value="P-loop_NTPase"/>
</dbReference>
<keyword evidence="4" id="KW-0808">Transferase</keyword>
<dbReference type="Proteomes" id="UP000265715">
    <property type="component" value="Unassembled WGS sequence"/>
</dbReference>
<name>A0A399EBL9_9DEIN</name>
<feature type="active site" description="Proton acceptor" evidence="1">
    <location>
        <position position="81"/>
    </location>
</feature>
<dbReference type="Pfam" id="PF01712">
    <property type="entry name" value="dNK"/>
    <property type="match status" value="1"/>
</dbReference>
<dbReference type="Gene3D" id="3.40.50.300">
    <property type="entry name" value="P-loop containing nucleotide triphosphate hydrolases"/>
    <property type="match status" value="1"/>
</dbReference>
<comment type="caution">
    <text evidence="4">The sequence shown here is derived from an EMBL/GenBank/DDBJ whole genome shotgun (WGS) entry which is preliminary data.</text>
</comment>
<dbReference type="EC" id="2.7.1.113" evidence="4"/>
<organism evidence="4 5">
    <name type="scientific">Calidithermus terrae</name>
    <dbReference type="NCBI Taxonomy" id="1408545"/>
    <lineage>
        <taxon>Bacteria</taxon>
        <taxon>Thermotogati</taxon>
        <taxon>Deinococcota</taxon>
        <taxon>Deinococci</taxon>
        <taxon>Thermales</taxon>
        <taxon>Thermaceae</taxon>
        <taxon>Calidithermus</taxon>
    </lineage>
</organism>
<dbReference type="GO" id="GO:0005524">
    <property type="term" value="F:ATP binding"/>
    <property type="evidence" value="ECO:0007669"/>
    <property type="project" value="UniProtKB-KW"/>
</dbReference>
<feature type="domain" description="Deoxynucleoside kinase" evidence="3">
    <location>
        <begin position="4"/>
        <end position="194"/>
    </location>
</feature>
<keyword evidence="2" id="KW-0067">ATP-binding</keyword>
<dbReference type="RefSeq" id="WP_119316232.1">
    <property type="nucleotide sequence ID" value="NZ_QXDL01000195.1"/>
</dbReference>
<dbReference type="PIRSF" id="PIRSF000705">
    <property type="entry name" value="DNK"/>
    <property type="match status" value="1"/>
</dbReference>
<dbReference type="GO" id="GO:0005737">
    <property type="term" value="C:cytoplasm"/>
    <property type="evidence" value="ECO:0007669"/>
    <property type="project" value="TreeGrafter"/>
</dbReference>
<sequence length="206" mass="23500">MYVAIEGVIGVGKTTLTRLLAERLGVQPLLEVVEENPFLPVFYEDPVRYGFKVQVFFLLSRYKQLLPLAQPDLFSRGVVADYLFDKDAIFAAMNLSGDEWALYSDLYSHLSPRIPAPDLTIYLRAPLGVILERIRQRGRSFEANIDPGYLERLGQAYDHHFATYANPLWVVEADQLDYANDPADQDWITREVHKRLGLVAAEQSRP</sequence>
<dbReference type="EMBL" id="QXDL01000195">
    <property type="protein sequence ID" value="RIH81206.1"/>
    <property type="molecule type" value="Genomic_DNA"/>
</dbReference>
<feature type="binding site" evidence="2">
    <location>
        <begin position="7"/>
        <end position="15"/>
    </location>
    <ligand>
        <name>ATP</name>
        <dbReference type="ChEBI" id="CHEBI:30616"/>
    </ligand>
</feature>
<accession>A0A399EBL9</accession>
<dbReference type="InterPro" id="IPR031314">
    <property type="entry name" value="DNK_dom"/>
</dbReference>
<evidence type="ECO:0000259" key="3">
    <source>
        <dbReference type="Pfam" id="PF01712"/>
    </source>
</evidence>